<evidence type="ECO:0000313" key="3">
    <source>
        <dbReference type="EMBL" id="EFL29102.1"/>
    </source>
</evidence>
<proteinExistence type="predicted"/>
<dbReference type="SUPFAM" id="SSF56112">
    <property type="entry name" value="Protein kinase-like (PK-like)"/>
    <property type="match status" value="1"/>
</dbReference>
<protein>
    <submittedName>
        <fullName evidence="3">Phosphotransferase</fullName>
    </submittedName>
</protein>
<name>D9WHH6_9ACTN</name>
<dbReference type="Gene3D" id="3.90.1200.10">
    <property type="match status" value="1"/>
</dbReference>
<dbReference type="GO" id="GO:0016740">
    <property type="term" value="F:transferase activity"/>
    <property type="evidence" value="ECO:0007669"/>
    <property type="project" value="UniProtKB-KW"/>
</dbReference>
<feature type="region of interest" description="Disordered" evidence="1">
    <location>
        <begin position="230"/>
        <end position="345"/>
    </location>
</feature>
<dbReference type="PANTHER" id="PTHR21310">
    <property type="entry name" value="AMINOGLYCOSIDE PHOSPHOTRANSFERASE-RELATED-RELATED"/>
    <property type="match status" value="1"/>
</dbReference>
<dbReference type="RefSeq" id="WP_009720899.1">
    <property type="nucleotide sequence ID" value="NZ_GG657754.1"/>
</dbReference>
<dbReference type="Pfam" id="PF01636">
    <property type="entry name" value="APH"/>
    <property type="match status" value="1"/>
</dbReference>
<dbReference type="Proteomes" id="UP000003963">
    <property type="component" value="Unassembled WGS sequence"/>
</dbReference>
<dbReference type="HOGENOM" id="CLU_007526_0_0_11"/>
<dbReference type="InterPro" id="IPR051678">
    <property type="entry name" value="AGP_Transferase"/>
</dbReference>
<organism evidence="3 4">
    <name type="scientific">Streptomyces himastatinicus ATCC 53653</name>
    <dbReference type="NCBI Taxonomy" id="457427"/>
    <lineage>
        <taxon>Bacteria</taxon>
        <taxon>Bacillati</taxon>
        <taxon>Actinomycetota</taxon>
        <taxon>Actinomycetes</taxon>
        <taxon>Kitasatosporales</taxon>
        <taxon>Streptomycetaceae</taxon>
        <taxon>Streptomyces</taxon>
        <taxon>Streptomyces violaceusniger group</taxon>
    </lineage>
</organism>
<dbReference type="CDD" id="cd05154">
    <property type="entry name" value="ACAD10_11_N-like"/>
    <property type="match status" value="1"/>
</dbReference>
<feature type="domain" description="Aminoglycoside phosphotransferase" evidence="2">
    <location>
        <begin position="30"/>
        <end position="222"/>
    </location>
</feature>
<evidence type="ECO:0000259" key="2">
    <source>
        <dbReference type="Pfam" id="PF01636"/>
    </source>
</evidence>
<dbReference type="EMBL" id="GG657754">
    <property type="protein sequence ID" value="EFL29102.1"/>
    <property type="molecule type" value="Genomic_DNA"/>
</dbReference>
<sequence length="345" mass="36986">MSTATQETQLAARVRERLARHHPGASVGELTVLPGGHSGLTYSVAAGDARYVIKAVPPGQRPVGRNDVLRQARVLGALAGSTVPVPGIVAVDETEPAWFAMDFAAGEAVEPVLDEHEVPDATARARMLEITGVLRRLHTTDVDTPGLGAPAPLDAAGELERWSRTLHAVPSELRPGGEELLARLAGDVPRSLPPVLLHGDFRLGNVLCVDERAVAVVDWGDLERRRPADRPRLVPALRRPPQLPPGLGHPVPGPAPARPKLMETYRAGRPAPPRHGLVPGTRPHEDGRDHGPQSAPPPRGQAPRPGPGTPAAHHRRDDPHGTRHPRLIAPLNRSKRGFRILAPRE</sequence>
<feature type="compositionally biased region" description="Pro residues" evidence="1">
    <location>
        <begin position="294"/>
        <end position="308"/>
    </location>
</feature>
<evidence type="ECO:0000256" key="1">
    <source>
        <dbReference type="SAM" id="MobiDB-lite"/>
    </source>
</evidence>
<feature type="compositionally biased region" description="Basic and acidic residues" evidence="1">
    <location>
        <begin position="282"/>
        <end position="291"/>
    </location>
</feature>
<dbReference type="Gene3D" id="3.30.200.20">
    <property type="entry name" value="Phosphorylase Kinase, domain 1"/>
    <property type="match status" value="1"/>
</dbReference>
<reference evidence="3 4" key="1">
    <citation type="submission" date="2009-02" db="EMBL/GenBank/DDBJ databases">
        <title>Annotation of Streptomyces hygroscopicus strain ATCC 53653.</title>
        <authorList>
            <consortium name="The Broad Institute Genome Sequencing Platform"/>
            <consortium name="Broad Institute Microbial Sequencing Center"/>
            <person name="Fischbach M."/>
            <person name="Godfrey P."/>
            <person name="Ward D."/>
            <person name="Young S."/>
            <person name="Zeng Q."/>
            <person name="Koehrsen M."/>
            <person name="Alvarado L."/>
            <person name="Berlin A.M."/>
            <person name="Bochicchio J."/>
            <person name="Borenstein D."/>
            <person name="Chapman S.B."/>
            <person name="Chen Z."/>
            <person name="Engels R."/>
            <person name="Freedman E."/>
            <person name="Gellesch M."/>
            <person name="Goldberg J."/>
            <person name="Griggs A."/>
            <person name="Gujja S."/>
            <person name="Heilman E.R."/>
            <person name="Heiman D.I."/>
            <person name="Hepburn T.A."/>
            <person name="Howarth C."/>
            <person name="Jen D."/>
            <person name="Larson L."/>
            <person name="Lewis B."/>
            <person name="Mehta T."/>
            <person name="Park D."/>
            <person name="Pearson M."/>
            <person name="Richards J."/>
            <person name="Roberts A."/>
            <person name="Saif S."/>
            <person name="Shea T.D."/>
            <person name="Shenoy N."/>
            <person name="Sisk P."/>
            <person name="Stolte C."/>
            <person name="Sykes S.N."/>
            <person name="Thomson T."/>
            <person name="Walk T."/>
            <person name="White J."/>
            <person name="Yandava C."/>
            <person name="Straight P."/>
            <person name="Clardy J."/>
            <person name="Hung D."/>
            <person name="Kolter R."/>
            <person name="Mekalanos J."/>
            <person name="Walker S."/>
            <person name="Walsh C.T."/>
            <person name="Wieland-Brown L.C."/>
            <person name="Haas B."/>
            <person name="Nusbaum C."/>
            <person name="Birren B."/>
        </authorList>
    </citation>
    <scope>NUCLEOTIDE SEQUENCE [LARGE SCALE GENOMIC DNA]</scope>
    <source>
        <strain evidence="3 4">ATCC 53653</strain>
    </source>
</reference>
<dbReference type="InterPro" id="IPR002575">
    <property type="entry name" value="Aminoglycoside_PTrfase"/>
</dbReference>
<dbReference type="AlphaFoldDB" id="D9WHH6"/>
<keyword evidence="3" id="KW-0808">Transferase</keyword>
<accession>D9WHH6</accession>
<dbReference type="InterPro" id="IPR011009">
    <property type="entry name" value="Kinase-like_dom_sf"/>
</dbReference>
<keyword evidence="4" id="KW-1185">Reference proteome</keyword>
<dbReference type="InterPro" id="IPR041726">
    <property type="entry name" value="ACAD10_11_N"/>
</dbReference>
<evidence type="ECO:0000313" key="4">
    <source>
        <dbReference type="Proteomes" id="UP000003963"/>
    </source>
</evidence>
<dbReference type="STRING" id="457427.SSOG_08816"/>
<gene>
    <name evidence="3" type="ORF">SSOG_08816</name>
</gene>
<feature type="compositionally biased region" description="Low complexity" evidence="1">
    <location>
        <begin position="233"/>
        <end position="250"/>
    </location>
</feature>